<organism evidence="3 4">
    <name type="scientific">Jeotgalibacillus haloalkalitolerans</name>
    <dbReference type="NCBI Taxonomy" id="3104292"/>
    <lineage>
        <taxon>Bacteria</taxon>
        <taxon>Bacillati</taxon>
        <taxon>Bacillota</taxon>
        <taxon>Bacilli</taxon>
        <taxon>Bacillales</taxon>
        <taxon>Caryophanaceae</taxon>
        <taxon>Jeotgalibacillus</taxon>
    </lineage>
</organism>
<feature type="signal peptide" evidence="1">
    <location>
        <begin position="1"/>
        <end position="21"/>
    </location>
</feature>
<dbReference type="Proteomes" id="UP001292084">
    <property type="component" value="Unassembled WGS sequence"/>
</dbReference>
<sequence>MKRVIGLGMVSVLLLSACVEADQVEVEEQVEELVISRNFEKPPGAADYLHNYQDTVIPELDTDTLQSLTEERELADRLTREEMEEDLKTFLSAMRYGYGPYEFYGGDEAFLSAADDMMQWVSSADAEVEGEDYADQLREHFSFIKDQHFVIHGQNAYEKELAQYGVEEWTFTKENEAYFFNDEEVTLINDESPEDLLKPSFDENGELIYRAVSLSEGEAEQWEIETAADIYTGKPEKLFTNPGGMKPFEVSETDTDIPVITWRTMLAYEDDPYTYDDMLDTVDLIKEAPAAILDLRNNMGGNLYLVNKFIHELTGSPPSHSETVFLETNTVHALLSHTRETLEETGLDSETFYDHLPEAVYGEYDANFTDVSPISRVETFGTEWAGTGVEISKEPSLDTPLYVLMNENTASAGEIMVEALMEYDNTVLIGGPSAGVFTSDMGSMLFLPHSGIMIGMPSTLIMSPYSYGREAVGLEPDVWLSGDGVMVRTVEWAERMLAEEELAEEVAQ</sequence>
<dbReference type="PANTHER" id="PTHR32060">
    <property type="entry name" value="TAIL-SPECIFIC PROTEASE"/>
    <property type="match status" value="1"/>
</dbReference>
<dbReference type="Pfam" id="PF03572">
    <property type="entry name" value="Peptidase_S41"/>
    <property type="match status" value="1"/>
</dbReference>
<proteinExistence type="predicted"/>
<evidence type="ECO:0000256" key="1">
    <source>
        <dbReference type="SAM" id="SignalP"/>
    </source>
</evidence>
<keyword evidence="1" id="KW-0732">Signal</keyword>
<gene>
    <name evidence="3" type="ORF">UFB30_10970</name>
</gene>
<dbReference type="RefSeq" id="WP_322421728.1">
    <property type="nucleotide sequence ID" value="NZ_JAXQNN010000003.1"/>
</dbReference>
<accession>A0ABU5KNB1</accession>
<protein>
    <submittedName>
        <fullName evidence="3">S41 family peptidase</fullName>
    </submittedName>
</protein>
<dbReference type="InterPro" id="IPR005151">
    <property type="entry name" value="Tail-specific_protease"/>
</dbReference>
<name>A0ABU5KNB1_9BACL</name>
<evidence type="ECO:0000313" key="3">
    <source>
        <dbReference type="EMBL" id="MDZ5712749.1"/>
    </source>
</evidence>
<dbReference type="InterPro" id="IPR029045">
    <property type="entry name" value="ClpP/crotonase-like_dom_sf"/>
</dbReference>
<evidence type="ECO:0000259" key="2">
    <source>
        <dbReference type="Pfam" id="PF03572"/>
    </source>
</evidence>
<dbReference type="EMBL" id="JAXQNN010000003">
    <property type="protein sequence ID" value="MDZ5712749.1"/>
    <property type="molecule type" value="Genomic_DNA"/>
</dbReference>
<dbReference type="PANTHER" id="PTHR32060:SF30">
    <property type="entry name" value="CARBOXY-TERMINAL PROCESSING PROTEASE CTPA"/>
    <property type="match status" value="1"/>
</dbReference>
<dbReference type="Gene3D" id="3.90.226.10">
    <property type="entry name" value="2-enoyl-CoA Hydratase, Chain A, domain 1"/>
    <property type="match status" value="1"/>
</dbReference>
<reference evidence="3 4" key="1">
    <citation type="submission" date="2023-12" db="EMBL/GenBank/DDBJ databases">
        <title>Jeotgalibacillus haloalkaliphilus sp. nov., a novel salt-tolerant bacteria, isolated from the estuary of the Fenhe River into the Yellow River.</title>
        <authorList>
            <person name="Li Y."/>
        </authorList>
    </citation>
    <scope>NUCLEOTIDE SEQUENCE [LARGE SCALE GENOMIC DNA]</scope>
    <source>
        <strain evidence="3 4">HH7-29</strain>
    </source>
</reference>
<keyword evidence="4" id="KW-1185">Reference proteome</keyword>
<feature type="chain" id="PRO_5046079884" evidence="1">
    <location>
        <begin position="22"/>
        <end position="508"/>
    </location>
</feature>
<feature type="domain" description="Tail specific protease" evidence="2">
    <location>
        <begin position="275"/>
        <end position="478"/>
    </location>
</feature>
<evidence type="ECO:0000313" key="4">
    <source>
        <dbReference type="Proteomes" id="UP001292084"/>
    </source>
</evidence>
<dbReference type="PROSITE" id="PS51257">
    <property type="entry name" value="PROKAR_LIPOPROTEIN"/>
    <property type="match status" value="1"/>
</dbReference>
<dbReference type="SUPFAM" id="SSF52096">
    <property type="entry name" value="ClpP/crotonase"/>
    <property type="match status" value="1"/>
</dbReference>
<comment type="caution">
    <text evidence="3">The sequence shown here is derived from an EMBL/GenBank/DDBJ whole genome shotgun (WGS) entry which is preliminary data.</text>
</comment>